<sequence>MEPVSLALGAAVGYLAPSLLGGKSKPSKAAVKAAKKHDKKLDKKAVEKYKKKHGLQGLGATYVVTGRAVKMNKSSKASTVRAAAGLTNRAKKGKKALSGLEGVKAKAPRKTAAPKPATALRGAGARFKTVREINQFLRTSKTFNVYHATPEGNKRVMEARTKEGSLQVRHAGSATWTRATFSKLHSA</sequence>
<dbReference type="Proteomes" id="UP000280066">
    <property type="component" value="Unassembled WGS sequence"/>
</dbReference>
<gene>
    <name evidence="2" type="ORF">EI290_20595</name>
</gene>
<dbReference type="AlphaFoldDB" id="A0A428IYJ8"/>
<proteinExistence type="predicted"/>
<comment type="caution">
    <text evidence="2">The sequence shown here is derived from an EMBL/GenBank/DDBJ whole genome shotgun (WGS) entry which is preliminary data.</text>
</comment>
<evidence type="ECO:0000313" key="3">
    <source>
        <dbReference type="Proteomes" id="UP000280066"/>
    </source>
</evidence>
<organism evidence="2 3">
    <name type="scientific">Hymenobacter metallilatus</name>
    <dbReference type="NCBI Taxonomy" id="2493666"/>
    <lineage>
        <taxon>Bacteria</taxon>
        <taxon>Pseudomonadati</taxon>
        <taxon>Bacteroidota</taxon>
        <taxon>Cytophagia</taxon>
        <taxon>Cytophagales</taxon>
        <taxon>Hymenobacteraceae</taxon>
        <taxon>Hymenobacter</taxon>
    </lineage>
</organism>
<keyword evidence="3" id="KW-1185">Reference proteome</keyword>
<name>A0A428IYJ8_9BACT</name>
<evidence type="ECO:0000256" key="1">
    <source>
        <dbReference type="SAM" id="MobiDB-lite"/>
    </source>
</evidence>
<accession>A0A428IYJ8</accession>
<feature type="compositionally biased region" description="Low complexity" evidence="1">
    <location>
        <begin position="110"/>
        <end position="119"/>
    </location>
</feature>
<reference evidence="2 3" key="1">
    <citation type="submission" date="2018-12" db="EMBL/GenBank/DDBJ databases">
        <authorList>
            <person name="Feng G."/>
            <person name="Zhu H."/>
        </authorList>
    </citation>
    <scope>NUCLEOTIDE SEQUENCE [LARGE SCALE GENOMIC DNA]</scope>
    <source>
        <strain evidence="2 3">9PBR-2</strain>
    </source>
</reference>
<protein>
    <submittedName>
        <fullName evidence="2">Uncharacterized protein</fullName>
    </submittedName>
</protein>
<dbReference type="EMBL" id="RWIS01000018">
    <property type="protein sequence ID" value="RSK24182.1"/>
    <property type="molecule type" value="Genomic_DNA"/>
</dbReference>
<evidence type="ECO:0000313" key="2">
    <source>
        <dbReference type="EMBL" id="RSK24182.1"/>
    </source>
</evidence>
<dbReference type="RefSeq" id="WP_125433538.1">
    <property type="nucleotide sequence ID" value="NZ_RWIS01000018.1"/>
</dbReference>
<feature type="region of interest" description="Disordered" evidence="1">
    <location>
        <begin position="95"/>
        <end position="119"/>
    </location>
</feature>